<evidence type="ECO:0000313" key="1">
    <source>
        <dbReference type="EMBL" id="MPN26300.1"/>
    </source>
</evidence>
<evidence type="ECO:0008006" key="2">
    <source>
        <dbReference type="Google" id="ProtNLM"/>
    </source>
</evidence>
<dbReference type="EMBL" id="VSSQ01075776">
    <property type="protein sequence ID" value="MPN26300.1"/>
    <property type="molecule type" value="Genomic_DNA"/>
</dbReference>
<dbReference type="InterPro" id="IPR036388">
    <property type="entry name" value="WH-like_DNA-bd_sf"/>
</dbReference>
<protein>
    <recommendedName>
        <fullName evidence="2">YjcQ protein</fullName>
    </recommendedName>
</protein>
<accession>A0A645GJH7</accession>
<dbReference type="AlphaFoldDB" id="A0A645GJH7"/>
<name>A0A645GJH7_9ZZZZ</name>
<proteinExistence type="predicted"/>
<dbReference type="Gene3D" id="1.10.10.10">
    <property type="entry name" value="Winged helix-like DNA-binding domain superfamily/Winged helix DNA-binding domain"/>
    <property type="match status" value="1"/>
</dbReference>
<gene>
    <name evidence="1" type="ORF">SDC9_173724</name>
</gene>
<comment type="caution">
    <text evidence="1">The sequence shown here is derived from an EMBL/GenBank/DDBJ whole genome shotgun (WGS) entry which is preliminary data.</text>
</comment>
<dbReference type="InterPro" id="IPR036390">
    <property type="entry name" value="WH_DNA-bd_sf"/>
</dbReference>
<organism evidence="1">
    <name type="scientific">bioreactor metagenome</name>
    <dbReference type="NCBI Taxonomy" id="1076179"/>
    <lineage>
        <taxon>unclassified sequences</taxon>
        <taxon>metagenomes</taxon>
        <taxon>ecological metagenomes</taxon>
    </lineage>
</organism>
<sequence length="108" mass="12362">MKTHEVIIKILQLLEDSLDKDDLDISLFKEEVLGIKKIRRDYILEMMQDVGLIKGVLFSKDGNKRSPAVTFIRDMKITLKGIMYLEENTATAKIIKAAKLIKDIVPMI</sequence>
<dbReference type="InterPro" id="IPR018597">
    <property type="entry name" value="Phage_Tuc2009_YjcQ"/>
</dbReference>
<dbReference type="SUPFAM" id="SSF46785">
    <property type="entry name" value="Winged helix' DNA-binding domain"/>
    <property type="match status" value="1"/>
</dbReference>
<reference evidence="1" key="1">
    <citation type="submission" date="2019-08" db="EMBL/GenBank/DDBJ databases">
        <authorList>
            <person name="Kucharzyk K."/>
            <person name="Murdoch R.W."/>
            <person name="Higgins S."/>
            <person name="Loffler F."/>
        </authorList>
    </citation>
    <scope>NUCLEOTIDE SEQUENCE</scope>
</reference>
<dbReference type="Pfam" id="PF09639">
    <property type="entry name" value="YjcQ"/>
    <property type="match status" value="1"/>
</dbReference>